<proteinExistence type="predicted"/>
<evidence type="ECO:0000256" key="1">
    <source>
        <dbReference type="SAM" id="MobiDB-lite"/>
    </source>
</evidence>
<feature type="compositionally biased region" description="Low complexity" evidence="1">
    <location>
        <begin position="268"/>
        <end position="282"/>
    </location>
</feature>
<keyword evidence="3" id="KW-1185">Reference proteome</keyword>
<protein>
    <recommendedName>
        <fullName evidence="4">ShKT domain-containing protein</fullName>
    </recommendedName>
</protein>
<sequence length="393" mass="41547">MPTQAPRHQTTYPPAANCDDRYISWCAPRAAHCAGSPDFRINCLKTCGMCPSIDCSHEPSHCTSNMHQCTTSATKQRSCPCTCTKAGVDMTAITTAATTHAPTRAAPTVTTTRKTTTERPTTTTTKPPTTTTKPPTTTTKQTTTTTKSTTTTKAPTTMTTKSTTTTTKPTTATTKPTTTTTKPTTTTTKPTTTTTKPTTTTTKPTTATTKSTTTTTNPPPPSTTTQPTPSPSTRAPRVQTPTNSTQAVPGPIVSVPANQNSPQTSALPVSTTAPTTEATTSAAPAVSTRSCYQCGSDTTPCTPYELLVSQPTPCAPGLEYCGSYVTQVGRVREVVKKCISFESCFADWYQVSSDLSECVNFDPRDASRDITCNYCCVNDDCNTGVKPAISSLY</sequence>
<feature type="non-terminal residue" evidence="2">
    <location>
        <position position="393"/>
    </location>
</feature>
<dbReference type="Proteomes" id="UP000271974">
    <property type="component" value="Unassembled WGS sequence"/>
</dbReference>
<evidence type="ECO:0000313" key="2">
    <source>
        <dbReference type="EMBL" id="RUS87388.1"/>
    </source>
</evidence>
<name>A0A433U0W2_ELYCH</name>
<reference evidence="2 3" key="1">
    <citation type="submission" date="2019-01" db="EMBL/GenBank/DDBJ databases">
        <title>A draft genome assembly of the solar-powered sea slug Elysia chlorotica.</title>
        <authorList>
            <person name="Cai H."/>
            <person name="Li Q."/>
            <person name="Fang X."/>
            <person name="Li J."/>
            <person name="Curtis N.E."/>
            <person name="Altenburger A."/>
            <person name="Shibata T."/>
            <person name="Feng M."/>
            <person name="Maeda T."/>
            <person name="Schwartz J.A."/>
            <person name="Shigenobu S."/>
            <person name="Lundholm N."/>
            <person name="Nishiyama T."/>
            <person name="Yang H."/>
            <person name="Hasebe M."/>
            <person name="Li S."/>
            <person name="Pierce S.K."/>
            <person name="Wang J."/>
        </authorList>
    </citation>
    <scope>NUCLEOTIDE SEQUENCE [LARGE SCALE GENOMIC DNA]</scope>
    <source>
        <strain evidence="2">EC2010</strain>
        <tissue evidence="2">Whole organism of an adult</tissue>
    </source>
</reference>
<evidence type="ECO:0000313" key="3">
    <source>
        <dbReference type="Proteomes" id="UP000271974"/>
    </source>
</evidence>
<feature type="compositionally biased region" description="Low complexity" evidence="1">
    <location>
        <begin position="99"/>
        <end position="216"/>
    </location>
</feature>
<dbReference type="STRING" id="188477.A0A433U0W2"/>
<dbReference type="AlphaFoldDB" id="A0A433U0W2"/>
<dbReference type="OrthoDB" id="6134424at2759"/>
<accession>A0A433U0W2</accession>
<evidence type="ECO:0008006" key="4">
    <source>
        <dbReference type="Google" id="ProtNLM"/>
    </source>
</evidence>
<organism evidence="2 3">
    <name type="scientific">Elysia chlorotica</name>
    <name type="common">Eastern emerald elysia</name>
    <name type="synonym">Sea slug</name>
    <dbReference type="NCBI Taxonomy" id="188477"/>
    <lineage>
        <taxon>Eukaryota</taxon>
        <taxon>Metazoa</taxon>
        <taxon>Spiralia</taxon>
        <taxon>Lophotrochozoa</taxon>
        <taxon>Mollusca</taxon>
        <taxon>Gastropoda</taxon>
        <taxon>Heterobranchia</taxon>
        <taxon>Euthyneura</taxon>
        <taxon>Panpulmonata</taxon>
        <taxon>Sacoglossa</taxon>
        <taxon>Placobranchoidea</taxon>
        <taxon>Plakobranchidae</taxon>
        <taxon>Elysia</taxon>
    </lineage>
</organism>
<gene>
    <name evidence="2" type="ORF">EGW08_004842</name>
</gene>
<dbReference type="EMBL" id="RQTK01000112">
    <property type="protein sequence ID" value="RUS87388.1"/>
    <property type="molecule type" value="Genomic_DNA"/>
</dbReference>
<feature type="compositionally biased region" description="Low complexity" evidence="1">
    <location>
        <begin position="223"/>
        <end position="236"/>
    </location>
</feature>
<feature type="region of interest" description="Disordered" evidence="1">
    <location>
        <begin position="99"/>
        <end position="282"/>
    </location>
</feature>
<comment type="caution">
    <text evidence="2">The sequence shown here is derived from an EMBL/GenBank/DDBJ whole genome shotgun (WGS) entry which is preliminary data.</text>
</comment>
<feature type="compositionally biased region" description="Polar residues" evidence="1">
    <location>
        <begin position="256"/>
        <end position="267"/>
    </location>
</feature>